<dbReference type="AlphaFoldDB" id="A0A7I9UZS7"/>
<evidence type="ECO:0000313" key="2">
    <source>
        <dbReference type="EMBL" id="GED98684.1"/>
    </source>
</evidence>
<evidence type="ECO:0000256" key="1">
    <source>
        <dbReference type="SAM" id="MobiDB-lite"/>
    </source>
</evidence>
<comment type="caution">
    <text evidence="2">The sequence shown here is derived from an EMBL/GenBank/DDBJ whole genome shotgun (WGS) entry which is preliminary data.</text>
</comment>
<keyword evidence="3" id="KW-1185">Reference proteome</keyword>
<feature type="region of interest" description="Disordered" evidence="1">
    <location>
        <begin position="371"/>
        <end position="400"/>
    </location>
</feature>
<feature type="region of interest" description="Disordered" evidence="1">
    <location>
        <begin position="423"/>
        <end position="515"/>
    </location>
</feature>
<evidence type="ECO:0000313" key="3">
    <source>
        <dbReference type="Proteomes" id="UP000444980"/>
    </source>
</evidence>
<name>A0A7I9UZS7_9ACTN</name>
<feature type="compositionally biased region" description="Polar residues" evidence="1">
    <location>
        <begin position="447"/>
        <end position="472"/>
    </location>
</feature>
<protein>
    <recommendedName>
        <fullName evidence="4">PE-PPE domain-containing protein</fullName>
    </recommendedName>
</protein>
<evidence type="ECO:0008006" key="4">
    <source>
        <dbReference type="Google" id="ProtNLM"/>
    </source>
</evidence>
<feature type="region of interest" description="Disordered" evidence="1">
    <location>
        <begin position="1"/>
        <end position="22"/>
    </location>
</feature>
<organism evidence="2 3">
    <name type="scientific">Gordonia crocea</name>
    <dbReference type="NCBI Taxonomy" id="589162"/>
    <lineage>
        <taxon>Bacteria</taxon>
        <taxon>Bacillati</taxon>
        <taxon>Actinomycetota</taxon>
        <taxon>Actinomycetes</taxon>
        <taxon>Mycobacteriales</taxon>
        <taxon>Gordoniaceae</taxon>
        <taxon>Gordonia</taxon>
    </lineage>
</organism>
<accession>A0A7I9UZS7</accession>
<proteinExistence type="predicted"/>
<sequence length="515" mass="52252">MKARKLKDGNRGTQNRAARRRSMRMRGGVAAIAAASAIGLGAGLVAPPAPAQADSTSILGGTAIDPEGLVTNLFGSTAWNLVKGYVGDTNSIAVLPGSLAATFAGTGESATAFSMIGLALATTDTSLLAIPGVFPGFAIPGQLVCLGALTFGYSSTDGACVNALGVLGADYNPNDRSISGALVNPLGALSIIDDPVGALLSLLTDVTNGDSRAIQKFLTDDFVRLGFSWGGRTGAYGLPSIVSLTSDYGLKNPITVKWLGQEVTIFPKIASSEDNVATPSTSNYFGFPVLTTGAFDASQIIPGISGLGFNNIRFPGDNLAALASLIGDIIGGNNPLENLPFSTSTTTSTLAAASSVPTTFSALQQTVGTTGTTPSTFAARSASANTTPQKTTGTTGTTGATGVAGVVPNAVQKFQSGAKNAWQSGANAAQQTQQNWAERQQQRTEQWRSGWQQNGGTNQWSTQGGQSANQTPAAPGAGRGWRPSVPSAPSAPSFSGFGANGGNQSNQSSSSTSNN</sequence>
<reference evidence="3" key="1">
    <citation type="submission" date="2019-06" db="EMBL/GenBank/DDBJ databases">
        <title>Gordonia isolated from sludge of a wastewater treatment plant.</title>
        <authorList>
            <person name="Tamura T."/>
            <person name="Aoyama K."/>
            <person name="Kang Y."/>
            <person name="Saito S."/>
            <person name="Akiyama N."/>
            <person name="Yazawa K."/>
            <person name="Gonoi T."/>
            <person name="Mikami Y."/>
        </authorList>
    </citation>
    <scope>NUCLEOTIDE SEQUENCE [LARGE SCALE GENOMIC DNA]</scope>
    <source>
        <strain evidence="3">NBRC 107697</strain>
    </source>
</reference>
<feature type="compositionally biased region" description="Low complexity" evidence="1">
    <location>
        <begin position="426"/>
        <end position="437"/>
    </location>
</feature>
<feature type="compositionally biased region" description="Low complexity" evidence="1">
    <location>
        <begin position="391"/>
        <end position="400"/>
    </location>
</feature>
<feature type="compositionally biased region" description="Low complexity" evidence="1">
    <location>
        <begin position="483"/>
        <end position="515"/>
    </location>
</feature>
<dbReference type="OrthoDB" id="4382208at2"/>
<dbReference type="Proteomes" id="UP000444980">
    <property type="component" value="Unassembled WGS sequence"/>
</dbReference>
<feature type="compositionally biased region" description="Basic and acidic residues" evidence="1">
    <location>
        <begin position="1"/>
        <end position="10"/>
    </location>
</feature>
<dbReference type="EMBL" id="BJOU01000008">
    <property type="protein sequence ID" value="GED98684.1"/>
    <property type="molecule type" value="Genomic_DNA"/>
</dbReference>
<dbReference type="RefSeq" id="WP_161928085.1">
    <property type="nucleotide sequence ID" value="NZ_BJOU01000008.1"/>
</dbReference>
<gene>
    <name evidence="2" type="ORF">nbrc107697_27230</name>
</gene>